<dbReference type="InterPro" id="IPR050809">
    <property type="entry name" value="UgpAE/MalFG_permease"/>
</dbReference>
<feature type="transmembrane region" description="Helical" evidence="7">
    <location>
        <begin position="83"/>
        <end position="104"/>
    </location>
</feature>
<dbReference type="OrthoDB" id="9787541at2"/>
<feature type="transmembrane region" description="Helical" evidence="7">
    <location>
        <begin position="125"/>
        <end position="145"/>
    </location>
</feature>
<keyword evidence="6 7" id="KW-0472">Membrane</keyword>
<evidence type="ECO:0000256" key="1">
    <source>
        <dbReference type="ARBA" id="ARBA00004651"/>
    </source>
</evidence>
<dbReference type="GO" id="GO:0005886">
    <property type="term" value="C:plasma membrane"/>
    <property type="evidence" value="ECO:0007669"/>
    <property type="project" value="UniProtKB-SubCell"/>
</dbReference>
<evidence type="ECO:0000259" key="8">
    <source>
        <dbReference type="PROSITE" id="PS50928"/>
    </source>
</evidence>
<evidence type="ECO:0000256" key="7">
    <source>
        <dbReference type="RuleBase" id="RU363032"/>
    </source>
</evidence>
<dbReference type="CDD" id="cd06261">
    <property type="entry name" value="TM_PBP2"/>
    <property type="match status" value="1"/>
</dbReference>
<feature type="transmembrane region" description="Helical" evidence="7">
    <location>
        <begin position="20"/>
        <end position="42"/>
    </location>
</feature>
<comment type="similarity">
    <text evidence="7">Belongs to the binding-protein-dependent transport system permease family.</text>
</comment>
<dbReference type="Proteomes" id="UP000199006">
    <property type="component" value="Unassembled WGS sequence"/>
</dbReference>
<keyword evidence="4 7" id="KW-0812">Transmembrane</keyword>
<keyword evidence="10" id="KW-1185">Reference proteome</keyword>
<organism evidence="9 10">
    <name type="scientific">Halanaerobium salsuginis</name>
    <dbReference type="NCBI Taxonomy" id="29563"/>
    <lineage>
        <taxon>Bacteria</taxon>
        <taxon>Bacillati</taxon>
        <taxon>Bacillota</taxon>
        <taxon>Clostridia</taxon>
        <taxon>Halanaerobiales</taxon>
        <taxon>Halanaerobiaceae</taxon>
        <taxon>Halanaerobium</taxon>
    </lineage>
</organism>
<dbReference type="PROSITE" id="PS50928">
    <property type="entry name" value="ABC_TM1"/>
    <property type="match status" value="1"/>
</dbReference>
<dbReference type="Gene3D" id="1.10.3720.10">
    <property type="entry name" value="MetI-like"/>
    <property type="match status" value="1"/>
</dbReference>
<gene>
    <name evidence="9" type="ORF">SAMN02983006_01814</name>
</gene>
<dbReference type="AlphaFoldDB" id="A0A1I4JUN2"/>
<keyword evidence="3" id="KW-1003">Cell membrane</keyword>
<evidence type="ECO:0000256" key="6">
    <source>
        <dbReference type="ARBA" id="ARBA00023136"/>
    </source>
</evidence>
<feature type="transmembrane region" description="Helical" evidence="7">
    <location>
        <begin position="219"/>
        <end position="240"/>
    </location>
</feature>
<keyword evidence="2 7" id="KW-0813">Transport</keyword>
<protein>
    <submittedName>
        <fullName evidence="9">Carbohydrate ABC transporter membrane protein 1, CUT1 family (TC 3.A.1.1.-)</fullName>
    </submittedName>
</protein>
<evidence type="ECO:0000313" key="9">
    <source>
        <dbReference type="EMBL" id="SFL69953.1"/>
    </source>
</evidence>
<dbReference type="GO" id="GO:0055085">
    <property type="term" value="P:transmembrane transport"/>
    <property type="evidence" value="ECO:0007669"/>
    <property type="project" value="InterPro"/>
</dbReference>
<evidence type="ECO:0000256" key="2">
    <source>
        <dbReference type="ARBA" id="ARBA00022448"/>
    </source>
</evidence>
<dbReference type="InterPro" id="IPR000515">
    <property type="entry name" value="MetI-like"/>
</dbReference>
<evidence type="ECO:0000256" key="5">
    <source>
        <dbReference type="ARBA" id="ARBA00022989"/>
    </source>
</evidence>
<dbReference type="Pfam" id="PF00528">
    <property type="entry name" value="BPD_transp_1"/>
    <property type="match status" value="1"/>
</dbReference>
<feature type="domain" description="ABC transmembrane type-1" evidence="8">
    <location>
        <begin position="79"/>
        <end position="294"/>
    </location>
</feature>
<feature type="transmembrane region" description="Helical" evidence="7">
    <location>
        <begin position="179"/>
        <end position="198"/>
    </location>
</feature>
<dbReference type="EMBL" id="FOTI01000025">
    <property type="protein sequence ID" value="SFL69953.1"/>
    <property type="molecule type" value="Genomic_DNA"/>
</dbReference>
<reference evidence="9 10" key="1">
    <citation type="submission" date="2016-10" db="EMBL/GenBank/DDBJ databases">
        <authorList>
            <person name="de Groot N.N."/>
        </authorList>
    </citation>
    <scope>NUCLEOTIDE SEQUENCE [LARGE SCALE GENOMIC DNA]</scope>
    <source>
        <strain evidence="9 10">ATCC 51327</strain>
    </source>
</reference>
<keyword evidence="5 7" id="KW-1133">Transmembrane helix</keyword>
<dbReference type="PANTHER" id="PTHR43227:SF11">
    <property type="entry name" value="BLL4140 PROTEIN"/>
    <property type="match status" value="1"/>
</dbReference>
<comment type="subcellular location">
    <subcellularLocation>
        <location evidence="1 7">Cell membrane</location>
        <topology evidence="1 7">Multi-pass membrane protein</topology>
    </subcellularLocation>
</comment>
<proteinExistence type="inferred from homology"/>
<dbReference type="PANTHER" id="PTHR43227">
    <property type="entry name" value="BLL4140 PROTEIN"/>
    <property type="match status" value="1"/>
</dbReference>
<evidence type="ECO:0000313" key="10">
    <source>
        <dbReference type="Proteomes" id="UP000199006"/>
    </source>
</evidence>
<dbReference type="SUPFAM" id="SSF161098">
    <property type="entry name" value="MetI-like"/>
    <property type="match status" value="1"/>
</dbReference>
<feature type="transmembrane region" description="Helical" evidence="7">
    <location>
        <begin position="273"/>
        <end position="298"/>
    </location>
</feature>
<name>A0A1I4JUN2_9FIRM</name>
<sequence length="307" mass="35284">MKKKLSRTGLIEQMLNYKYIYLMLVPGLLFLLTFKYLPMYGIQLAFKRYMLNKGITGSPWVGLENFRYIWTEPAFWRAFKNTIIISLMKLGLGFPIGIILALLINELRIKKYKRFLQTIYTFPHFLSWVIVSGIVFNFLGNTGAFNSFLQTIGMHKINFLMNKSIFRYLLVYSEVWKEAGWSTILYLAAIAGIDPTLYEAATVDGANRWYKIKYITWPGIQNIVVIMFIMTVGTIMVAGFNQVFNLYNEVVYDVGDIISTYVYRISFQQAPDYGVSTAVGLFNGLINFILLMLANAFAKRFGNSGII</sequence>
<evidence type="ECO:0000256" key="4">
    <source>
        <dbReference type="ARBA" id="ARBA00022692"/>
    </source>
</evidence>
<dbReference type="STRING" id="29563.SAMN02983006_01814"/>
<accession>A0A1I4JUN2</accession>
<dbReference type="InterPro" id="IPR035906">
    <property type="entry name" value="MetI-like_sf"/>
</dbReference>
<evidence type="ECO:0000256" key="3">
    <source>
        <dbReference type="ARBA" id="ARBA00022475"/>
    </source>
</evidence>
<dbReference type="RefSeq" id="WP_089861895.1">
    <property type="nucleotide sequence ID" value="NZ_FOTI01000025.1"/>
</dbReference>